<feature type="domain" description="POLO box" evidence="13">
    <location>
        <begin position="530"/>
        <end position="612"/>
    </location>
</feature>
<keyword evidence="1 10" id="KW-0723">Serine/threonine-protein kinase</keyword>
<feature type="region of interest" description="Disordered" evidence="11">
    <location>
        <begin position="327"/>
        <end position="378"/>
    </location>
</feature>
<organism evidence="14 15">
    <name type="scientific">Orchesella dallaii</name>
    <dbReference type="NCBI Taxonomy" id="48710"/>
    <lineage>
        <taxon>Eukaryota</taxon>
        <taxon>Metazoa</taxon>
        <taxon>Ecdysozoa</taxon>
        <taxon>Arthropoda</taxon>
        <taxon>Hexapoda</taxon>
        <taxon>Collembola</taxon>
        <taxon>Entomobryomorpha</taxon>
        <taxon>Entomobryoidea</taxon>
        <taxon>Orchesellidae</taxon>
        <taxon>Orchesellinae</taxon>
        <taxon>Orchesella</taxon>
    </lineage>
</organism>
<dbReference type="InterPro" id="IPR033695">
    <property type="entry name" value="POLO_box_2"/>
</dbReference>
<evidence type="ECO:0000256" key="8">
    <source>
        <dbReference type="ARBA" id="ARBA00048347"/>
    </source>
</evidence>
<evidence type="ECO:0000256" key="7">
    <source>
        <dbReference type="ARBA" id="ARBA00047802"/>
    </source>
</evidence>
<keyword evidence="4 9" id="KW-0547">Nucleotide-binding</keyword>
<dbReference type="Gene3D" id="3.30.1120.30">
    <property type="entry name" value="POLO box domain"/>
    <property type="match status" value="2"/>
</dbReference>
<dbReference type="PROSITE" id="PS00108">
    <property type="entry name" value="PROTEIN_KINASE_ST"/>
    <property type="match status" value="1"/>
</dbReference>
<evidence type="ECO:0000256" key="10">
    <source>
        <dbReference type="RuleBase" id="RU361162"/>
    </source>
</evidence>
<evidence type="ECO:0000256" key="5">
    <source>
        <dbReference type="ARBA" id="ARBA00022777"/>
    </source>
</evidence>
<evidence type="ECO:0000256" key="2">
    <source>
        <dbReference type="ARBA" id="ARBA00022679"/>
    </source>
</evidence>
<evidence type="ECO:0000256" key="1">
    <source>
        <dbReference type="ARBA" id="ARBA00022527"/>
    </source>
</evidence>
<protein>
    <recommendedName>
        <fullName evidence="10">Serine/threonine-protein kinase PLK</fullName>
        <ecNumber evidence="10">2.7.11.21</ecNumber>
    </recommendedName>
    <alternativeName>
        <fullName evidence="10">Polo-like kinase</fullName>
    </alternativeName>
</protein>
<feature type="domain" description="Protein kinase" evidence="12">
    <location>
        <begin position="57"/>
        <end position="311"/>
    </location>
</feature>
<keyword evidence="15" id="KW-1185">Reference proteome</keyword>
<comment type="catalytic activity">
    <reaction evidence="8">
        <text>L-seryl-[protein] + ATP = O-phospho-L-seryl-[protein] + ADP + H(+)</text>
        <dbReference type="Rhea" id="RHEA:17989"/>
        <dbReference type="Rhea" id="RHEA-COMP:9863"/>
        <dbReference type="Rhea" id="RHEA-COMP:11604"/>
        <dbReference type="ChEBI" id="CHEBI:15378"/>
        <dbReference type="ChEBI" id="CHEBI:29999"/>
        <dbReference type="ChEBI" id="CHEBI:30616"/>
        <dbReference type="ChEBI" id="CHEBI:83421"/>
        <dbReference type="ChEBI" id="CHEBI:456216"/>
        <dbReference type="EC" id="2.7.11.21"/>
    </reaction>
</comment>
<dbReference type="Pfam" id="PF00069">
    <property type="entry name" value="Pkinase"/>
    <property type="match status" value="1"/>
</dbReference>
<evidence type="ECO:0000313" key="14">
    <source>
        <dbReference type="EMBL" id="CAL8071770.1"/>
    </source>
</evidence>
<dbReference type="CDD" id="cd14099">
    <property type="entry name" value="STKc_PLK"/>
    <property type="match status" value="1"/>
</dbReference>
<comment type="catalytic activity">
    <reaction evidence="7 10">
        <text>L-threonyl-[protein] + ATP = O-phospho-L-threonyl-[protein] + ADP + H(+)</text>
        <dbReference type="Rhea" id="RHEA:46608"/>
        <dbReference type="Rhea" id="RHEA-COMP:11060"/>
        <dbReference type="Rhea" id="RHEA-COMP:11605"/>
        <dbReference type="ChEBI" id="CHEBI:15378"/>
        <dbReference type="ChEBI" id="CHEBI:30013"/>
        <dbReference type="ChEBI" id="CHEBI:30616"/>
        <dbReference type="ChEBI" id="CHEBI:61977"/>
        <dbReference type="ChEBI" id="CHEBI:456216"/>
        <dbReference type="EC" id="2.7.11.21"/>
    </reaction>
</comment>
<dbReference type="EC" id="2.7.11.21" evidence="10"/>
<feature type="region of interest" description="Disordered" evidence="11">
    <location>
        <begin position="1"/>
        <end position="33"/>
    </location>
</feature>
<feature type="binding site" evidence="9">
    <location>
        <position position="86"/>
    </location>
    <ligand>
        <name>ATP</name>
        <dbReference type="ChEBI" id="CHEBI:30616"/>
    </ligand>
</feature>
<keyword evidence="5 10" id="KW-0418">Kinase</keyword>
<dbReference type="PANTHER" id="PTHR24345">
    <property type="entry name" value="SERINE/THREONINE-PROTEIN KINASE PLK"/>
    <property type="match status" value="1"/>
</dbReference>
<reference evidence="14 15" key="1">
    <citation type="submission" date="2024-08" db="EMBL/GenBank/DDBJ databases">
        <authorList>
            <person name="Cucini C."/>
            <person name="Frati F."/>
        </authorList>
    </citation>
    <scope>NUCLEOTIDE SEQUENCE [LARGE SCALE GENOMIC DNA]</scope>
</reference>
<evidence type="ECO:0000256" key="3">
    <source>
        <dbReference type="ARBA" id="ARBA00022737"/>
    </source>
</evidence>
<dbReference type="PROSITE" id="PS50011">
    <property type="entry name" value="PROTEIN_KINASE_DOM"/>
    <property type="match status" value="1"/>
</dbReference>
<keyword evidence="6 9" id="KW-0067">ATP-binding</keyword>
<dbReference type="InterPro" id="IPR000959">
    <property type="entry name" value="POLO_box_dom"/>
</dbReference>
<comment type="similarity">
    <text evidence="10">Belongs to the protein kinase superfamily. Ser/Thr protein kinase family. CDC5/Polo subfamily.</text>
</comment>
<dbReference type="EMBL" id="CAXLJM020000006">
    <property type="protein sequence ID" value="CAL8071770.1"/>
    <property type="molecule type" value="Genomic_DNA"/>
</dbReference>
<dbReference type="Gene3D" id="3.30.200.20">
    <property type="entry name" value="Phosphorylase Kinase, domain 1"/>
    <property type="match status" value="1"/>
</dbReference>
<dbReference type="SUPFAM" id="SSF56112">
    <property type="entry name" value="Protein kinase-like (PK-like)"/>
    <property type="match status" value="1"/>
</dbReference>
<dbReference type="PROSITE" id="PS50078">
    <property type="entry name" value="POLO_BOX"/>
    <property type="match status" value="2"/>
</dbReference>
<name>A0ABP1PN75_9HEXA</name>
<proteinExistence type="inferred from homology"/>
<evidence type="ECO:0000313" key="15">
    <source>
        <dbReference type="Proteomes" id="UP001642540"/>
    </source>
</evidence>
<keyword evidence="2 10" id="KW-0808">Transferase</keyword>
<dbReference type="InterPro" id="IPR000719">
    <property type="entry name" value="Prot_kinase_dom"/>
</dbReference>
<dbReference type="PROSITE" id="PS00107">
    <property type="entry name" value="PROTEIN_KINASE_ATP"/>
    <property type="match status" value="1"/>
</dbReference>
<evidence type="ECO:0000256" key="9">
    <source>
        <dbReference type="PROSITE-ProRule" id="PRU10141"/>
    </source>
</evidence>
<gene>
    <name evidence="14" type="ORF">ODALV1_LOCUS1871</name>
</gene>
<dbReference type="InterPro" id="IPR033701">
    <property type="entry name" value="POLO_box_1"/>
</dbReference>
<dbReference type="InterPro" id="IPR008271">
    <property type="entry name" value="Ser/Thr_kinase_AS"/>
</dbReference>
<evidence type="ECO:0000256" key="11">
    <source>
        <dbReference type="SAM" id="MobiDB-lite"/>
    </source>
</evidence>
<dbReference type="Pfam" id="PF00659">
    <property type="entry name" value="POLO_box"/>
    <property type="match status" value="2"/>
</dbReference>
<dbReference type="CDD" id="cd13117">
    <property type="entry name" value="POLO_box_2"/>
    <property type="match status" value="1"/>
</dbReference>
<dbReference type="InterPro" id="IPR017441">
    <property type="entry name" value="Protein_kinase_ATP_BS"/>
</dbReference>
<dbReference type="Proteomes" id="UP001642540">
    <property type="component" value="Unassembled WGS sequence"/>
</dbReference>
<keyword evidence="3" id="KW-0677">Repeat</keyword>
<dbReference type="InterPro" id="IPR036947">
    <property type="entry name" value="POLO_box_dom_sf"/>
</dbReference>
<evidence type="ECO:0000256" key="6">
    <source>
        <dbReference type="ARBA" id="ARBA00022840"/>
    </source>
</evidence>
<sequence>MYQQHDHAKGPIKVPFPGTKTGPVHTPPKITPNPKAVVNDKQEVPEIIFDGTRKIGYQRGRFLGKGGFARCYEVTDPNTKETLACKIVNKGLLLKQHQREKMAQEITIHRDLKHDYIVDFHSYFEDDNNVYIVLELCAKKSLMELQKRRRAITESEARYFLRQLTLAVLYLHEDKKIIHRDLKLGNIFINDNMELKIGDFGLATNVTFDGERKKTLCGTPNYIAPEVLSKRGHSFEVDIWSMGCILYTLLFGKPPFETNSLRDTYTKIRRGDYYIPTSRISNSTRNLITRMLQVEPSLRPTAKQILAHDFLTQNFIPNSLPVSCLTTAPRFDRGNSRPAPPPGSSSKRPLVEHNPRGSPIANRPKTTAKGGNMNNSMEQGYEMSSADIMELIQSMRNQIVEALNGKGVRSKSFPLIDDESEEPSSCPMLWISKWVDYSDKYGFGYQLSDDSIGVSFNDQTKLILLPDLSSMHYIERGGKENYYTTEVFPSDLQKKVKLLNYFQQYMKENLLKSTGGKNPPNSNLIPRLPNLWTWFRTSRAVVMILSNGTMQINNFRDHTKMILCPLLGAVSTIGPCRVMRTFKLSLLKEHGYSEEMGARLKYAQEKCEIVLGSPSTILKKSESPRTPR</sequence>
<dbReference type="InterPro" id="IPR011009">
    <property type="entry name" value="Kinase-like_dom_sf"/>
</dbReference>
<feature type="domain" description="POLO box" evidence="13">
    <location>
        <begin position="430"/>
        <end position="508"/>
    </location>
</feature>
<dbReference type="PANTHER" id="PTHR24345:SF93">
    <property type="entry name" value="SERINE_THREONINE-PROTEIN KINASE PLK1"/>
    <property type="match status" value="1"/>
</dbReference>
<comment type="caution">
    <text evidence="14">The sequence shown here is derived from an EMBL/GenBank/DDBJ whole genome shotgun (WGS) entry which is preliminary data.</text>
</comment>
<dbReference type="SUPFAM" id="SSF82615">
    <property type="entry name" value="Polo-box domain"/>
    <property type="match status" value="2"/>
</dbReference>
<dbReference type="SMART" id="SM00220">
    <property type="entry name" value="S_TKc"/>
    <property type="match status" value="1"/>
</dbReference>
<evidence type="ECO:0000259" key="13">
    <source>
        <dbReference type="PROSITE" id="PS50078"/>
    </source>
</evidence>
<accession>A0ABP1PN75</accession>
<evidence type="ECO:0000256" key="4">
    <source>
        <dbReference type="ARBA" id="ARBA00022741"/>
    </source>
</evidence>
<dbReference type="CDD" id="cd13118">
    <property type="entry name" value="POLO_box_1"/>
    <property type="match status" value="1"/>
</dbReference>
<dbReference type="Gene3D" id="1.10.510.10">
    <property type="entry name" value="Transferase(Phosphotransferase) domain 1"/>
    <property type="match status" value="1"/>
</dbReference>
<evidence type="ECO:0000259" key="12">
    <source>
        <dbReference type="PROSITE" id="PS50011"/>
    </source>
</evidence>